<feature type="region of interest" description="Disordered" evidence="1">
    <location>
        <begin position="1"/>
        <end position="40"/>
    </location>
</feature>
<sequence>MRASPGREACGHRRGARHAGIAGARGMRASPGREACGHRRGARHAGIAGARGMRASPGREACGHRQGARHAGIAGARGMWASPGLDIGRLPGTLGSFHVSGKAGEGKEVIKDASPPADSTAEDTKLNVTRIHDVDYAWVDVGIREYFSKYMWTWMLKSFIGNVDLLDDEAVDGVISLVVIDLGGFENLIDTRQAFPQNSYSAAFAVFMTSISPEDGKLFYKELLKQQQAEPAKPNHAQVEVVKPL</sequence>
<name>A0AAN9NM08_PHACN</name>
<dbReference type="Proteomes" id="UP001374584">
    <property type="component" value="Unassembled WGS sequence"/>
</dbReference>
<accession>A0AAN9NM08</accession>
<evidence type="ECO:0000256" key="1">
    <source>
        <dbReference type="SAM" id="MobiDB-lite"/>
    </source>
</evidence>
<evidence type="ECO:0000313" key="2">
    <source>
        <dbReference type="EMBL" id="KAK7373237.1"/>
    </source>
</evidence>
<keyword evidence="3" id="KW-1185">Reference proteome</keyword>
<feature type="compositionally biased region" description="Low complexity" evidence="1">
    <location>
        <begin position="18"/>
        <end position="34"/>
    </location>
</feature>
<dbReference type="AlphaFoldDB" id="A0AAN9NM08"/>
<organism evidence="2 3">
    <name type="scientific">Phaseolus coccineus</name>
    <name type="common">Scarlet runner bean</name>
    <name type="synonym">Phaseolus multiflorus</name>
    <dbReference type="NCBI Taxonomy" id="3886"/>
    <lineage>
        <taxon>Eukaryota</taxon>
        <taxon>Viridiplantae</taxon>
        <taxon>Streptophyta</taxon>
        <taxon>Embryophyta</taxon>
        <taxon>Tracheophyta</taxon>
        <taxon>Spermatophyta</taxon>
        <taxon>Magnoliopsida</taxon>
        <taxon>eudicotyledons</taxon>
        <taxon>Gunneridae</taxon>
        <taxon>Pentapetalae</taxon>
        <taxon>rosids</taxon>
        <taxon>fabids</taxon>
        <taxon>Fabales</taxon>
        <taxon>Fabaceae</taxon>
        <taxon>Papilionoideae</taxon>
        <taxon>50 kb inversion clade</taxon>
        <taxon>NPAAA clade</taxon>
        <taxon>indigoferoid/millettioid clade</taxon>
        <taxon>Phaseoleae</taxon>
        <taxon>Phaseolus</taxon>
    </lineage>
</organism>
<evidence type="ECO:0000313" key="3">
    <source>
        <dbReference type="Proteomes" id="UP001374584"/>
    </source>
</evidence>
<gene>
    <name evidence="2" type="ORF">VNO80_06636</name>
</gene>
<proteinExistence type="predicted"/>
<reference evidence="2 3" key="1">
    <citation type="submission" date="2024-01" db="EMBL/GenBank/DDBJ databases">
        <title>The genomes of 5 underutilized Papilionoideae crops provide insights into root nodulation and disease resistanc.</title>
        <authorList>
            <person name="Jiang F."/>
        </authorList>
    </citation>
    <scope>NUCLEOTIDE SEQUENCE [LARGE SCALE GENOMIC DNA]</scope>
    <source>
        <strain evidence="2">JINMINGXINNONG_FW02</strain>
        <tissue evidence="2">Leaves</tissue>
    </source>
</reference>
<protein>
    <submittedName>
        <fullName evidence="2">Uncharacterized protein</fullName>
    </submittedName>
</protein>
<dbReference type="EMBL" id="JAYMYR010000003">
    <property type="protein sequence ID" value="KAK7373237.1"/>
    <property type="molecule type" value="Genomic_DNA"/>
</dbReference>
<comment type="caution">
    <text evidence="2">The sequence shown here is derived from an EMBL/GenBank/DDBJ whole genome shotgun (WGS) entry which is preliminary data.</text>
</comment>